<name>A0A4Z0C7Y7_9BURK</name>
<comment type="caution">
    <text evidence="2">The sequence shown here is derived from an EMBL/GenBank/DDBJ whole genome shotgun (WGS) entry which is preliminary data.</text>
</comment>
<accession>A0A4Z0C7Y7</accession>
<feature type="compositionally biased region" description="Basic residues" evidence="1">
    <location>
        <begin position="22"/>
        <end position="38"/>
    </location>
</feature>
<evidence type="ECO:0000256" key="1">
    <source>
        <dbReference type="SAM" id="MobiDB-lite"/>
    </source>
</evidence>
<protein>
    <submittedName>
        <fullName evidence="2">Uncharacterized protein</fullName>
    </submittedName>
</protein>
<reference evidence="2 3" key="1">
    <citation type="submission" date="2019-03" db="EMBL/GenBank/DDBJ databases">
        <title>Ramlibacter sp. 18x22-1, whole genome shotgun sequence.</title>
        <authorList>
            <person name="Zhang X."/>
            <person name="Feng G."/>
            <person name="Zhu H."/>
        </authorList>
    </citation>
    <scope>NUCLEOTIDE SEQUENCE [LARGE SCALE GENOMIC DNA]</scope>
    <source>
        <strain evidence="2 3">18x22-1</strain>
    </source>
</reference>
<dbReference type="AlphaFoldDB" id="A0A4Z0C7Y7"/>
<dbReference type="EMBL" id="SMLK01000001">
    <property type="protein sequence ID" value="TFZ07723.1"/>
    <property type="molecule type" value="Genomic_DNA"/>
</dbReference>
<keyword evidence="3" id="KW-1185">Reference proteome</keyword>
<feature type="region of interest" description="Disordered" evidence="1">
    <location>
        <begin position="1"/>
        <end position="76"/>
    </location>
</feature>
<feature type="compositionally biased region" description="Basic and acidic residues" evidence="1">
    <location>
        <begin position="49"/>
        <end position="58"/>
    </location>
</feature>
<dbReference type="Pfam" id="PF06042">
    <property type="entry name" value="NTP_transf_6"/>
    <property type="match status" value="1"/>
</dbReference>
<dbReference type="OrthoDB" id="9805247at2"/>
<gene>
    <name evidence="2" type="ORF">EZ216_00730</name>
</gene>
<evidence type="ECO:0000313" key="3">
    <source>
        <dbReference type="Proteomes" id="UP000297839"/>
    </source>
</evidence>
<organism evidence="2 3">
    <name type="scientific">Ramlibacter humi</name>
    <dbReference type="NCBI Taxonomy" id="2530451"/>
    <lineage>
        <taxon>Bacteria</taxon>
        <taxon>Pseudomonadati</taxon>
        <taxon>Pseudomonadota</taxon>
        <taxon>Betaproteobacteria</taxon>
        <taxon>Burkholderiales</taxon>
        <taxon>Comamonadaceae</taxon>
        <taxon>Ramlibacter</taxon>
    </lineage>
</organism>
<dbReference type="Proteomes" id="UP000297839">
    <property type="component" value="Unassembled WGS sequence"/>
</dbReference>
<proteinExistence type="predicted"/>
<dbReference type="InterPro" id="IPR009267">
    <property type="entry name" value="NTP_transf_6"/>
</dbReference>
<evidence type="ECO:0000313" key="2">
    <source>
        <dbReference type="EMBL" id="TFZ07723.1"/>
    </source>
</evidence>
<sequence>MGPRHLGRGARVQRAGGFLRQLGRRRGGRVPAARQHRGRPADAAGDQAARAEGRERTLAARHARPPRRSAGFPARHPFEPLQPRHPGQLGGIDCFLVPATCVGVRPSCDGLELHAPNGLDILYAGKLAPNPLTPHLELFRRKAASYRRRWGWLQVIEYDPATTRPPDTPRSIP</sequence>